<dbReference type="PANTHER" id="PTHR31672">
    <property type="entry name" value="BNACNNG10540D PROTEIN"/>
    <property type="match status" value="1"/>
</dbReference>
<reference evidence="1" key="1">
    <citation type="submission" date="2023-03" db="EMBL/GenBank/DDBJ databases">
        <authorList>
            <person name="Julca I."/>
        </authorList>
    </citation>
    <scope>NUCLEOTIDE SEQUENCE</scope>
</reference>
<dbReference type="AlphaFoldDB" id="A0AAV1E257"/>
<dbReference type="PANTHER" id="PTHR31672:SF13">
    <property type="entry name" value="F-BOX PROTEIN CPR30-LIKE"/>
    <property type="match status" value="1"/>
</dbReference>
<protein>
    <submittedName>
        <fullName evidence="1">OLC1v1014912C1</fullName>
    </submittedName>
</protein>
<dbReference type="Proteomes" id="UP001161247">
    <property type="component" value="Chromosome 7"/>
</dbReference>
<accession>A0AAV1E257</accession>
<gene>
    <name evidence="1" type="ORF">OLC1_LOCUS21055</name>
</gene>
<evidence type="ECO:0000313" key="1">
    <source>
        <dbReference type="EMBL" id="CAI9114240.1"/>
    </source>
</evidence>
<dbReference type="EMBL" id="OX459124">
    <property type="protein sequence ID" value="CAI9114240.1"/>
    <property type="molecule type" value="Genomic_DNA"/>
</dbReference>
<name>A0AAV1E257_OLDCO</name>
<proteinExistence type="predicted"/>
<sequence>MAEGGSKVHPVVPEALQWEILRWVPVKSLLRFKCVSVARNSMITNPSFAAIYGGGSRGLITLKPPRWGLSHCNSFYFSSMDIDDDHAAGKPICQFSHYSTVNHHNHQDGRRATNVVDGLICFYLRNNSWLYNVATRAQLPSFSGSECWPYGELETAPGEMDLYDNGRCVYSDGFLYWFEDQDELPERLVAFDLAQEEFQLIPLPTGDPHSNCVFYLPDFGRPAIMYQKTGIFGLRQKSVYSYWKVDADQGRISVKEESFLLPSRASSFAPLCFGGILPNGKVLTSVSDSFYLFDPSKRENQDIGIKKDESFGSVFGHRGSFLSLFLRQYYKENIISLRCLTSTSK</sequence>
<keyword evidence="2" id="KW-1185">Reference proteome</keyword>
<organism evidence="1 2">
    <name type="scientific">Oldenlandia corymbosa var. corymbosa</name>
    <dbReference type="NCBI Taxonomy" id="529605"/>
    <lineage>
        <taxon>Eukaryota</taxon>
        <taxon>Viridiplantae</taxon>
        <taxon>Streptophyta</taxon>
        <taxon>Embryophyta</taxon>
        <taxon>Tracheophyta</taxon>
        <taxon>Spermatophyta</taxon>
        <taxon>Magnoliopsida</taxon>
        <taxon>eudicotyledons</taxon>
        <taxon>Gunneridae</taxon>
        <taxon>Pentapetalae</taxon>
        <taxon>asterids</taxon>
        <taxon>lamiids</taxon>
        <taxon>Gentianales</taxon>
        <taxon>Rubiaceae</taxon>
        <taxon>Rubioideae</taxon>
        <taxon>Spermacoceae</taxon>
        <taxon>Hedyotis-Oldenlandia complex</taxon>
        <taxon>Oldenlandia</taxon>
    </lineage>
</organism>
<evidence type="ECO:0000313" key="2">
    <source>
        <dbReference type="Proteomes" id="UP001161247"/>
    </source>
</evidence>
<dbReference type="InterPro" id="IPR050796">
    <property type="entry name" value="SCF_F-box_component"/>
</dbReference>